<evidence type="ECO:0000313" key="1">
    <source>
        <dbReference type="EMBL" id="DAE20164.1"/>
    </source>
</evidence>
<organism evidence="1">
    <name type="scientific">CrAss-like virus sp. ctYsL76</name>
    <dbReference type="NCBI Taxonomy" id="2826826"/>
    <lineage>
        <taxon>Viruses</taxon>
        <taxon>Duplodnaviria</taxon>
        <taxon>Heunggongvirae</taxon>
        <taxon>Uroviricota</taxon>
        <taxon>Caudoviricetes</taxon>
        <taxon>Crassvirales</taxon>
    </lineage>
</organism>
<accession>A0A8S5QNH6</accession>
<protein>
    <submittedName>
        <fullName evidence="1">Uncharacterized protein</fullName>
    </submittedName>
</protein>
<dbReference type="EMBL" id="BK015689">
    <property type="protein sequence ID" value="DAE20164.1"/>
    <property type="molecule type" value="Genomic_DNA"/>
</dbReference>
<reference evidence="1" key="1">
    <citation type="journal article" date="2021" name="Proc. Natl. Acad. Sci. U.S.A.">
        <title>A Catalog of Tens of Thousands of Viruses from Human Metagenomes Reveals Hidden Associations with Chronic Diseases.</title>
        <authorList>
            <person name="Tisza M.J."/>
            <person name="Buck C.B."/>
        </authorList>
    </citation>
    <scope>NUCLEOTIDE SEQUENCE</scope>
    <source>
        <strain evidence="1">CtYsL76</strain>
    </source>
</reference>
<sequence length="46" mass="5447">MDDGSLLRRSRMNKNGIRVYSGFYITISTYCSFEQANNIIEYFNEE</sequence>
<proteinExistence type="predicted"/>
<name>A0A8S5QNH6_9CAUD</name>